<dbReference type="EMBL" id="LT629711">
    <property type="protein sequence ID" value="SDP59688.1"/>
    <property type="molecule type" value="Genomic_DNA"/>
</dbReference>
<reference evidence="3" key="1">
    <citation type="submission" date="2016-10" db="EMBL/GenBank/DDBJ databases">
        <authorList>
            <person name="Varghese N."/>
            <person name="Submissions S."/>
        </authorList>
    </citation>
    <scope>NUCLEOTIDE SEQUENCE [LARGE SCALE GENOMIC DNA]</scope>
    <source>
        <strain evidence="3">DSM 22329</strain>
    </source>
</reference>
<dbReference type="RefSeq" id="WP_157693083.1">
    <property type="nucleotide sequence ID" value="NZ_LT629711.1"/>
</dbReference>
<dbReference type="Proteomes" id="UP000199077">
    <property type="component" value="Chromosome I"/>
</dbReference>
<accession>A0A1H0U141</accession>
<protein>
    <submittedName>
        <fullName evidence="2">Regulatory protein, luxR family</fullName>
    </submittedName>
</protein>
<evidence type="ECO:0000313" key="3">
    <source>
        <dbReference type="Proteomes" id="UP000199077"/>
    </source>
</evidence>
<dbReference type="PANTHER" id="PTHR47691">
    <property type="entry name" value="REGULATOR-RELATED"/>
    <property type="match status" value="1"/>
</dbReference>
<dbReference type="InterPro" id="IPR036388">
    <property type="entry name" value="WH-like_DNA-bd_sf"/>
</dbReference>
<dbReference type="SMART" id="SM00421">
    <property type="entry name" value="HTH_LUXR"/>
    <property type="match status" value="1"/>
</dbReference>
<dbReference type="Gene3D" id="1.10.10.10">
    <property type="entry name" value="Winged helix-like DNA-binding domain superfamily/Winged helix DNA-binding domain"/>
    <property type="match status" value="1"/>
</dbReference>
<dbReference type="Pfam" id="PF00196">
    <property type="entry name" value="GerE"/>
    <property type="match status" value="1"/>
</dbReference>
<dbReference type="Gene3D" id="3.40.50.300">
    <property type="entry name" value="P-loop containing nucleotide triphosphate hydrolases"/>
    <property type="match status" value="1"/>
</dbReference>
<proteinExistence type="predicted"/>
<dbReference type="GO" id="GO:0006355">
    <property type="term" value="P:regulation of DNA-templated transcription"/>
    <property type="evidence" value="ECO:0007669"/>
    <property type="project" value="InterPro"/>
</dbReference>
<dbReference type="STRING" id="443156.SAMN04489867_3068"/>
<dbReference type="PANTHER" id="PTHR47691:SF3">
    <property type="entry name" value="HTH-TYPE TRANSCRIPTIONAL REGULATOR RV0890C-RELATED"/>
    <property type="match status" value="1"/>
</dbReference>
<dbReference type="InterPro" id="IPR000792">
    <property type="entry name" value="Tscrpt_reg_LuxR_C"/>
</dbReference>
<dbReference type="GO" id="GO:0003677">
    <property type="term" value="F:DNA binding"/>
    <property type="evidence" value="ECO:0007669"/>
    <property type="project" value="InterPro"/>
</dbReference>
<evidence type="ECO:0000259" key="1">
    <source>
        <dbReference type="PROSITE" id="PS50043"/>
    </source>
</evidence>
<dbReference type="AlphaFoldDB" id="A0A1H0U141"/>
<dbReference type="PRINTS" id="PR00038">
    <property type="entry name" value="HTHLUXR"/>
</dbReference>
<evidence type="ECO:0000313" key="2">
    <source>
        <dbReference type="EMBL" id="SDP59688.1"/>
    </source>
</evidence>
<dbReference type="SUPFAM" id="SSF46894">
    <property type="entry name" value="C-terminal effector domain of the bipartite response regulators"/>
    <property type="match status" value="1"/>
</dbReference>
<dbReference type="PROSITE" id="PS00622">
    <property type="entry name" value="HTH_LUXR_1"/>
    <property type="match status" value="1"/>
</dbReference>
<dbReference type="SUPFAM" id="SSF48452">
    <property type="entry name" value="TPR-like"/>
    <property type="match status" value="1"/>
</dbReference>
<dbReference type="OrthoDB" id="3197423at2"/>
<dbReference type="PROSITE" id="PS50043">
    <property type="entry name" value="HTH_LUXR_2"/>
    <property type="match status" value="1"/>
</dbReference>
<dbReference type="InterPro" id="IPR027417">
    <property type="entry name" value="P-loop_NTPase"/>
</dbReference>
<keyword evidence="3" id="KW-1185">Reference proteome</keyword>
<organism evidence="2 3">
    <name type="scientific">Pedococcus dokdonensis</name>
    <dbReference type="NCBI Taxonomy" id="443156"/>
    <lineage>
        <taxon>Bacteria</taxon>
        <taxon>Bacillati</taxon>
        <taxon>Actinomycetota</taxon>
        <taxon>Actinomycetes</taxon>
        <taxon>Micrococcales</taxon>
        <taxon>Intrasporangiaceae</taxon>
        <taxon>Pedococcus</taxon>
    </lineage>
</organism>
<dbReference type="InterPro" id="IPR011990">
    <property type="entry name" value="TPR-like_helical_dom_sf"/>
</dbReference>
<feature type="domain" description="HTH luxR-type" evidence="1">
    <location>
        <begin position="748"/>
        <end position="813"/>
    </location>
</feature>
<dbReference type="Gene3D" id="1.25.40.10">
    <property type="entry name" value="Tetratricopeptide repeat domain"/>
    <property type="match status" value="1"/>
</dbReference>
<gene>
    <name evidence="2" type="ORF">SAMN04489867_3068</name>
</gene>
<dbReference type="InterPro" id="IPR016032">
    <property type="entry name" value="Sig_transdc_resp-reg_C-effctor"/>
</dbReference>
<sequence>MLTPCVGRDDVLDRLRLLLSSNRWVTLTGAPGCGKTLVARHTAGAEQGVVWVAGHQHGNVESLVQACLGSLDAEVAPGDSPTMALKRALDGRNTLVVLDGVDAIDGLGELLNDLLDDASDWRLLCTATTVSGRPHEQVLRLPPLHVPSSREPLEGPAIELLLARVAAAGGHPIDLEQHDATLRGLLRASGGLPSLIEQLAVQIALVGVSDVSPADSLADAVRASYDLLDPAQQECFRRLAVIGRPVGLDVLADVCGVSRPQAVQLAAALARRSLVEVQPDGRFDLLPPMREAGRLLSRDTDDAAKAFAGLLAWADRMVPKAVNAGSADEPFLAQLALVDSAVRHACADDSTRPQGYAIANRAFPSLSAAMRAREALELMDAALASGDGPPIIGSQLARRAGICASEVRGTYEGLRLLDRADQHASALGSETPDRDLELARTAAIRAEMHLDAGDLASARRDAERTLALGQGDPYVIRQVRRTLMDVCVSAGDFDEAEQLATLIVDAPPADELWIALSARTLQAKMAWERGQLVEAASLAMFARTQAEEIREDRITLLADTVHRMVAGGPGLPVDAETLPWAVRLVVLLQDARELLAGGDTTRAAGLAADIVVLADSSKLGRDAVEARLLVADALMALGEPLQARPSYLSVLRRCVEVPLPLRAADALDGLAAIAGEPGTAAYRAIAGAAAALRVGRRAVGRERPGVPYAAGSPRDCPAGWVEAGQLTAAGVAGVTSLFGAGQEPNDAAATPLRALTRAERAVAELVAEGLTSRQIAEQLFVSPRTVDAHLSHIFRKLEIASRAKLAALMVEIA</sequence>
<dbReference type="CDD" id="cd06170">
    <property type="entry name" value="LuxR_C_like"/>
    <property type="match status" value="1"/>
</dbReference>
<dbReference type="SUPFAM" id="SSF52540">
    <property type="entry name" value="P-loop containing nucleoside triphosphate hydrolases"/>
    <property type="match status" value="1"/>
</dbReference>
<name>A0A1H0U141_9MICO</name>